<organism evidence="1 2">
    <name type="scientific">Yersinia intermedia</name>
    <dbReference type="NCBI Taxonomy" id="631"/>
    <lineage>
        <taxon>Bacteria</taxon>
        <taxon>Pseudomonadati</taxon>
        <taxon>Pseudomonadota</taxon>
        <taxon>Gammaproteobacteria</taxon>
        <taxon>Enterobacterales</taxon>
        <taxon>Yersiniaceae</taxon>
        <taxon>Yersinia</taxon>
    </lineage>
</organism>
<dbReference type="RefSeq" id="WP_053008975.1">
    <property type="nucleotide sequence ID" value="NZ_CWJI01000001.1"/>
</dbReference>
<dbReference type="Gene3D" id="1.20.1290.10">
    <property type="entry name" value="AhpD-like"/>
    <property type="match status" value="2"/>
</dbReference>
<protein>
    <submittedName>
        <fullName evidence="1">Uncharacterized protein conserved in bacteria</fullName>
    </submittedName>
</protein>
<evidence type="ECO:0000313" key="1">
    <source>
        <dbReference type="EMBL" id="CRY53950.1"/>
    </source>
</evidence>
<dbReference type="PANTHER" id="PTHR35446">
    <property type="entry name" value="SI:CH211-175M2.5"/>
    <property type="match status" value="1"/>
</dbReference>
<accession>A0A0H5LS95</accession>
<dbReference type="InterPro" id="IPR029032">
    <property type="entry name" value="AhpD-like"/>
</dbReference>
<dbReference type="PANTHER" id="PTHR35446:SF3">
    <property type="entry name" value="CMD DOMAIN-CONTAINING PROTEIN"/>
    <property type="match status" value="1"/>
</dbReference>
<name>A0A0H5LS95_YERIN</name>
<sequence>MVQFRQQDNAHWYHETQRSGSLEINAAQVNDEGDSVTKNTVSYPQNSDQGNFLLGLNEAIPAALSDNLRQHSTVLSASETLYQTLFPPTVELSNDNQFSLYDRLSSALTVAQVTGVQRLCSHYAARLTPLSSPDASRESNMRLTQITQYARQLASQPTLIDKHALQQLSDVGLTEADIIVLTQIIGFVGYQARVIAGISALAGYPTVILPGFPRMEDASASLLSTKGLHWQGWLPTLAANDGTAFEQQSDETLLTLHGLLARHPASLSSYTLIAQQKMLQQTATEWFALVSLVSSRINGSPYCQDHYKQQLSTSSTTDYAAVTAAIDTDIASALTIKSGEPVTLPLIHLAAELTRAPERFSHQYFTPLILIGFGDQQLLGIIISTAAAGWTNRLRQALGEVV</sequence>
<reference evidence="2" key="1">
    <citation type="submission" date="2015-03" db="EMBL/GenBank/DDBJ databases">
        <authorList>
            <consortium name="Pathogen Informatics"/>
        </authorList>
    </citation>
    <scope>NUCLEOTIDE SEQUENCE [LARGE SCALE GENOMIC DNA]</scope>
    <source>
        <strain evidence="2">R148</strain>
    </source>
</reference>
<evidence type="ECO:0000313" key="2">
    <source>
        <dbReference type="Proteomes" id="UP000043316"/>
    </source>
</evidence>
<proteinExistence type="predicted"/>
<dbReference type="AlphaFoldDB" id="A0A0H5LS95"/>
<dbReference type="EMBL" id="CWJI01000001">
    <property type="protein sequence ID" value="CRY53950.1"/>
    <property type="molecule type" value="Genomic_DNA"/>
</dbReference>
<gene>
    <name evidence="1" type="ORF">ERS008476_00856</name>
</gene>
<dbReference type="Proteomes" id="UP000043316">
    <property type="component" value="Unassembled WGS sequence"/>
</dbReference>
<dbReference type="SUPFAM" id="SSF69118">
    <property type="entry name" value="AhpD-like"/>
    <property type="match status" value="2"/>
</dbReference>